<feature type="region of interest" description="Disordered" evidence="4">
    <location>
        <begin position="896"/>
        <end position="931"/>
    </location>
</feature>
<evidence type="ECO:0000256" key="3">
    <source>
        <dbReference type="PROSITE-ProRule" id="PRU00221"/>
    </source>
</evidence>
<keyword evidence="3" id="KW-0853">WD repeat</keyword>
<accession>A0ABR3YYP6</accession>
<dbReference type="Proteomes" id="UP001583280">
    <property type="component" value="Unassembled WGS sequence"/>
</dbReference>
<evidence type="ECO:0000256" key="4">
    <source>
        <dbReference type="SAM" id="MobiDB-lite"/>
    </source>
</evidence>
<feature type="compositionally biased region" description="Polar residues" evidence="4">
    <location>
        <begin position="922"/>
        <end position="931"/>
    </location>
</feature>
<organism evidence="6 7">
    <name type="scientific">Ceratocystis pirilliformis</name>
    <dbReference type="NCBI Taxonomy" id="259994"/>
    <lineage>
        <taxon>Eukaryota</taxon>
        <taxon>Fungi</taxon>
        <taxon>Dikarya</taxon>
        <taxon>Ascomycota</taxon>
        <taxon>Pezizomycotina</taxon>
        <taxon>Sordariomycetes</taxon>
        <taxon>Hypocreomycetidae</taxon>
        <taxon>Microascales</taxon>
        <taxon>Ceratocystidaceae</taxon>
        <taxon>Ceratocystis</taxon>
    </lineage>
</organism>
<protein>
    <submittedName>
        <fullName evidence="6">Lethal(2) giant larvae sro7</fullName>
    </submittedName>
</protein>
<name>A0ABR3YYP6_9PEZI</name>
<comment type="similarity">
    <text evidence="1">Belongs to the WD repeat L(2)GL family.</text>
</comment>
<dbReference type="CDD" id="cd15873">
    <property type="entry name" value="R-SNARE_STXBP5_6"/>
    <property type="match status" value="1"/>
</dbReference>
<evidence type="ECO:0000313" key="7">
    <source>
        <dbReference type="Proteomes" id="UP001583280"/>
    </source>
</evidence>
<evidence type="ECO:0000313" key="6">
    <source>
        <dbReference type="EMBL" id="KAL1892444.1"/>
    </source>
</evidence>
<keyword evidence="7" id="KW-1185">Reference proteome</keyword>
<dbReference type="InterPro" id="IPR036322">
    <property type="entry name" value="WD40_repeat_dom_sf"/>
</dbReference>
<feature type="repeat" description="WD" evidence="3">
    <location>
        <begin position="246"/>
        <end position="276"/>
    </location>
</feature>
<dbReference type="SUPFAM" id="SSF50978">
    <property type="entry name" value="WD40 repeat-like"/>
    <property type="match status" value="1"/>
</dbReference>
<dbReference type="PANTHER" id="PTHR10241">
    <property type="entry name" value="LETHAL 2 GIANT LARVAE PROTEIN"/>
    <property type="match status" value="1"/>
</dbReference>
<reference evidence="6 7" key="1">
    <citation type="journal article" date="2024" name="IMA Fungus">
        <title>IMA Genome - F19 : A genome assembly and annotation guide to empower mycologists, including annotated draft genome sequences of Ceratocystis pirilliformis, Diaporthe australafricana, Fusarium ophioides, Paecilomyces lecythidis, and Sporothrix stenoceras.</title>
        <authorList>
            <person name="Aylward J."/>
            <person name="Wilson A.M."/>
            <person name="Visagie C.M."/>
            <person name="Spraker J."/>
            <person name="Barnes I."/>
            <person name="Buitendag C."/>
            <person name="Ceriani C."/>
            <person name="Del Mar Angel L."/>
            <person name="du Plessis D."/>
            <person name="Fuchs T."/>
            <person name="Gasser K."/>
            <person name="Kramer D."/>
            <person name="Li W."/>
            <person name="Munsamy K."/>
            <person name="Piso A."/>
            <person name="Price J.L."/>
            <person name="Sonnekus B."/>
            <person name="Thomas C."/>
            <person name="van der Nest A."/>
            <person name="van Dijk A."/>
            <person name="van Heerden A."/>
            <person name="van Vuuren N."/>
            <person name="Yilmaz N."/>
            <person name="Duong T.A."/>
            <person name="van der Merwe N.A."/>
            <person name="Wingfield M.J."/>
            <person name="Wingfield B.D."/>
        </authorList>
    </citation>
    <scope>NUCLEOTIDE SEQUENCE [LARGE SCALE GENOMIC DNA]</scope>
    <source>
        <strain evidence="6 7">CMW 12675</strain>
    </source>
</reference>
<proteinExistence type="inferred from homology"/>
<dbReference type="Gene3D" id="2.130.10.10">
    <property type="entry name" value="YVTN repeat-like/Quinoprotein amine dehydrogenase"/>
    <property type="match status" value="2"/>
</dbReference>
<dbReference type="EMBL" id="JAWDJO010000130">
    <property type="protein sequence ID" value="KAL1892444.1"/>
    <property type="molecule type" value="Genomic_DNA"/>
</dbReference>
<keyword evidence="2" id="KW-0268">Exocytosis</keyword>
<dbReference type="InterPro" id="IPR001680">
    <property type="entry name" value="WD40_rpt"/>
</dbReference>
<dbReference type="InterPro" id="IPR015943">
    <property type="entry name" value="WD40/YVTN_repeat-like_dom_sf"/>
</dbReference>
<dbReference type="Pfam" id="PF08596">
    <property type="entry name" value="Lgl_C"/>
    <property type="match status" value="1"/>
</dbReference>
<evidence type="ECO:0000256" key="2">
    <source>
        <dbReference type="ARBA" id="ARBA00022483"/>
    </source>
</evidence>
<feature type="domain" description="Lethal giant larvae (Lgl)-like C-terminal" evidence="5">
    <location>
        <begin position="514"/>
        <end position="903"/>
    </location>
</feature>
<dbReference type="PROSITE" id="PS50082">
    <property type="entry name" value="WD_REPEATS_2"/>
    <property type="match status" value="1"/>
</dbReference>
<evidence type="ECO:0000259" key="5">
    <source>
        <dbReference type="Pfam" id="PF08596"/>
    </source>
</evidence>
<evidence type="ECO:0000256" key="1">
    <source>
        <dbReference type="ARBA" id="ARBA00008070"/>
    </source>
</evidence>
<dbReference type="PANTHER" id="PTHR10241:SF25">
    <property type="entry name" value="TOMOSYN, ISOFORM C"/>
    <property type="match status" value="1"/>
</dbReference>
<gene>
    <name evidence="6" type="primary">SRO7</name>
    <name evidence="6" type="ORF">Cpir12675_004527</name>
</gene>
<comment type="caution">
    <text evidence="6">The sequence shown here is derived from an EMBL/GenBank/DDBJ whole genome shotgun (WGS) entry which is preliminary data.</text>
</comment>
<dbReference type="InterPro" id="IPR013905">
    <property type="entry name" value="Lgl_C_dom"/>
</dbReference>
<sequence length="1000" mass="107878">MSSFLRGKQVGLDKDLSEHILPDSFALDYQESYGLGSQISCLAYDAVQSILAIGTNDTKFGPGTISLFGYQRVTRLIEPAKRTSIQFAQFTANRLVTVDSREELAVWDLDTSNKRCSCLIPGKVSALATDPMLDWALIGTSHGDIYAFDLDRERLTNNFRLPNFWRARAVEKRSTPAAQRATLLGLALHPRDIGKILITYSHGAVVYSLKQGMPTAFLEYMLPQHAPGGNAMGMDLVRYPQIQQSAWHPSGTFIVTAHDDGSLVFWDPKDERIVMARSLMDVDVNKPVANPQTAIPVEPFTKLSWCCKQNPDDTGLLVAGGCPVGNVSMGLTFIDLGPTPIYATSSWQVLADHFMAKKQTNLPIPVGAVIADYVLIPRSTPHFAGAHDPIAIIALLTSGELVTLSFPSGYPITPTNKLHPSLSLVHPYATKFAVSSVGRVRWMGMTESRQSGEPILRGGAGMGKSRHVYQDRTILQVAHGDSTIRIWDSGHGDEIDNPEQLQVDMARSLNRYENIDVSAMDMASSTGEFAAGTAQGEVVIFRWAENKNLGIENNMAELQPASGTISNIIPRAEPNLRVGLMPSSLYQMDQGRVTVIKVSDVGFVAIGSENGGFSIIDLRGPTIMLSTSVADFSKPDKRSSFIKSHRSSASVSKEWPTAIEFGVMTVEGDSYSSILCFVGTSLGRVATFKIVPANETYTASLAGAISGNDRVIALCPIIADSGQPALATGNAVAGLRNGEQVHGLLVAVTQTEMRIFKPASSKGASKSFGDIFCDTANVTHLESQGAAIVGIFGDMTTRAFSIPGLKEINKAHLKIIDPSRSTSAQISPSGHLFAWTGPSQLAVIHAWGAGRALPKSLDTIINPDLETPTRPTISNLQWMAGTQYVSPADFDLLLGGPDRPPSKRMLAASEAEQIGSSKGPATGNNGPNQTARVGAAAQDQEGWGEYLTRQLNERTEKLNILNEGAGGLADQSSSWAEDANKYVNKQKKNMFLAGLKRKLF</sequence>